<evidence type="ECO:0000313" key="1">
    <source>
        <dbReference type="EMBL" id="SMO53000.1"/>
    </source>
</evidence>
<dbReference type="Proteomes" id="UP000317593">
    <property type="component" value="Unassembled WGS sequence"/>
</dbReference>
<gene>
    <name evidence="1" type="ORF">SAMN06265218_104247</name>
</gene>
<protein>
    <submittedName>
        <fullName evidence="1">Uncharacterized protein</fullName>
    </submittedName>
</protein>
<evidence type="ECO:0000313" key="2">
    <source>
        <dbReference type="Proteomes" id="UP000317593"/>
    </source>
</evidence>
<sequence>MTPATKKREYDAKIDSKKRLTIRGARTRHYHVTEYEDGTVELSPRELIHPDEISRRTLKMMDKAMKNLKKGQVSKPVDMEELEELLEE</sequence>
<dbReference type="AlphaFoldDB" id="A0A521C2P9"/>
<proteinExistence type="predicted"/>
<dbReference type="EMBL" id="FXTH01000004">
    <property type="protein sequence ID" value="SMO53000.1"/>
    <property type="molecule type" value="Genomic_DNA"/>
</dbReference>
<accession>A0A521C2P9</accession>
<keyword evidence="2" id="KW-1185">Reference proteome</keyword>
<organism evidence="1 2">
    <name type="scientific">Fodinibius sediminis</name>
    <dbReference type="NCBI Taxonomy" id="1214077"/>
    <lineage>
        <taxon>Bacteria</taxon>
        <taxon>Pseudomonadati</taxon>
        <taxon>Balneolota</taxon>
        <taxon>Balneolia</taxon>
        <taxon>Balneolales</taxon>
        <taxon>Balneolaceae</taxon>
        <taxon>Fodinibius</taxon>
    </lineage>
</organism>
<reference evidence="1 2" key="1">
    <citation type="submission" date="2017-05" db="EMBL/GenBank/DDBJ databases">
        <authorList>
            <person name="Varghese N."/>
            <person name="Submissions S."/>
        </authorList>
    </citation>
    <scope>NUCLEOTIDE SEQUENCE [LARGE SCALE GENOMIC DNA]</scope>
    <source>
        <strain evidence="1 2">DSM 21194</strain>
    </source>
</reference>
<dbReference type="RefSeq" id="WP_142713749.1">
    <property type="nucleotide sequence ID" value="NZ_FXTH01000004.1"/>
</dbReference>
<name>A0A521C2P9_9BACT</name>
<dbReference type="OrthoDB" id="361390at2"/>